<name>A0A0R0IMV1_SOYBN</name>
<dbReference type="Proteomes" id="UP000008827">
    <property type="component" value="Chromosome 8"/>
</dbReference>
<dbReference type="EnsemblPlants" id="KRH43594">
    <property type="protein sequence ID" value="KRH43594"/>
    <property type="gene ID" value="GLYMA_08G159200"/>
</dbReference>
<dbReference type="EMBL" id="CM000841">
    <property type="protein sequence ID" value="KRH43594.1"/>
    <property type="molecule type" value="Genomic_DNA"/>
</dbReference>
<keyword evidence="5" id="KW-1185">Reference proteome</keyword>
<dbReference type="SUPFAM" id="SSF52200">
    <property type="entry name" value="Toll/Interleukin receptor TIR domain"/>
    <property type="match status" value="1"/>
</dbReference>
<reference evidence="4" key="2">
    <citation type="submission" date="2018-02" db="UniProtKB">
        <authorList>
            <consortium name="EnsemblPlants"/>
        </authorList>
    </citation>
    <scope>IDENTIFICATION</scope>
    <source>
        <strain evidence="4">Williams 82</strain>
    </source>
</reference>
<dbReference type="Gramene" id="KRH43594">
    <property type="protein sequence ID" value="KRH43594"/>
    <property type="gene ID" value="GLYMA_08G159200"/>
</dbReference>
<dbReference type="GO" id="GO:0005634">
    <property type="term" value="C:nucleus"/>
    <property type="evidence" value="ECO:0000318"/>
    <property type="project" value="GO_Central"/>
</dbReference>
<dbReference type="GO" id="GO:0007165">
    <property type="term" value="P:signal transduction"/>
    <property type="evidence" value="ECO:0000318"/>
    <property type="project" value="GO_Central"/>
</dbReference>
<evidence type="ECO:0000259" key="2">
    <source>
        <dbReference type="PROSITE" id="PS50104"/>
    </source>
</evidence>
<gene>
    <name evidence="3" type="ORF">GLYMA_08G159200</name>
</gene>
<dbReference type="Pfam" id="PF01582">
    <property type="entry name" value="TIR"/>
    <property type="match status" value="1"/>
</dbReference>
<accession>A0A0R0IMV1</accession>
<evidence type="ECO:0000313" key="5">
    <source>
        <dbReference type="Proteomes" id="UP000008827"/>
    </source>
</evidence>
<reference evidence="3" key="3">
    <citation type="submission" date="2018-07" db="EMBL/GenBank/DDBJ databases">
        <title>WGS assembly of Glycine max.</title>
        <authorList>
            <person name="Schmutz J."/>
            <person name="Cannon S."/>
            <person name="Schlueter J."/>
            <person name="Ma J."/>
            <person name="Mitros T."/>
            <person name="Nelson W."/>
            <person name="Hyten D."/>
            <person name="Song Q."/>
            <person name="Thelen J."/>
            <person name="Cheng J."/>
            <person name="Xu D."/>
            <person name="Hellsten U."/>
            <person name="May G."/>
            <person name="Yu Y."/>
            <person name="Sakurai T."/>
            <person name="Umezawa T."/>
            <person name="Bhattacharyya M."/>
            <person name="Sandhu D."/>
            <person name="Valliyodan B."/>
            <person name="Lindquist E."/>
            <person name="Peto M."/>
            <person name="Grant D."/>
            <person name="Shu S."/>
            <person name="Goodstein D."/>
            <person name="Barry K."/>
            <person name="Futrell-Griggs M."/>
            <person name="Abernathy B."/>
            <person name="Du J."/>
            <person name="Tian Z."/>
            <person name="Zhu L."/>
            <person name="Gill N."/>
            <person name="Joshi T."/>
            <person name="Libault M."/>
            <person name="Sethuraman A."/>
            <person name="Zhang X."/>
            <person name="Shinozaki K."/>
            <person name="Nguyen H."/>
            <person name="Wing R."/>
            <person name="Cregan P."/>
            <person name="Specht J."/>
            <person name="Grimwood J."/>
            <person name="Rokhsar D."/>
            <person name="Stacey G."/>
            <person name="Shoemaker R."/>
            <person name="Jackson S."/>
        </authorList>
    </citation>
    <scope>NUCLEOTIDE SEQUENCE</scope>
    <source>
        <tissue evidence="3">Callus</tissue>
    </source>
</reference>
<dbReference type="PANTHER" id="PTHR32009:SF139">
    <property type="entry name" value="TOLL-INTERLEUKIN-RESISTANCE (TIR) DOMAIN FAMILY PROTEIN"/>
    <property type="match status" value="1"/>
</dbReference>
<reference evidence="3 4" key="1">
    <citation type="journal article" date="2010" name="Nature">
        <title>Genome sequence of the palaeopolyploid soybean.</title>
        <authorList>
            <person name="Schmutz J."/>
            <person name="Cannon S.B."/>
            <person name="Schlueter J."/>
            <person name="Ma J."/>
            <person name="Mitros T."/>
            <person name="Nelson W."/>
            <person name="Hyten D.L."/>
            <person name="Song Q."/>
            <person name="Thelen J.J."/>
            <person name="Cheng J."/>
            <person name="Xu D."/>
            <person name="Hellsten U."/>
            <person name="May G.D."/>
            <person name="Yu Y."/>
            <person name="Sakurai T."/>
            <person name="Umezawa T."/>
            <person name="Bhattacharyya M.K."/>
            <person name="Sandhu D."/>
            <person name="Valliyodan B."/>
            <person name="Lindquist E."/>
            <person name="Peto M."/>
            <person name="Grant D."/>
            <person name="Shu S."/>
            <person name="Goodstein D."/>
            <person name="Barry K."/>
            <person name="Futrell-Griggs M."/>
            <person name="Abernathy B."/>
            <person name="Du J."/>
            <person name="Tian Z."/>
            <person name="Zhu L."/>
            <person name="Gill N."/>
            <person name="Joshi T."/>
            <person name="Libault M."/>
            <person name="Sethuraman A."/>
            <person name="Zhang X.-C."/>
            <person name="Shinozaki K."/>
            <person name="Nguyen H.T."/>
            <person name="Wing R.A."/>
            <person name="Cregan P."/>
            <person name="Specht J."/>
            <person name="Grimwood J."/>
            <person name="Rokhsar D."/>
            <person name="Stacey G."/>
            <person name="Shoemaker R.C."/>
            <person name="Jackson S.A."/>
        </authorList>
    </citation>
    <scope>NUCLEOTIDE SEQUENCE [LARGE SCALE GENOMIC DNA]</scope>
    <source>
        <strain evidence="4">cv. Williams 82</strain>
        <tissue evidence="3">Callus</tissue>
    </source>
</reference>
<dbReference type="InterPro" id="IPR000157">
    <property type="entry name" value="TIR_dom"/>
</dbReference>
<sequence length="125" mass="14377">MSSSASEAQTHAMVFLAISTRLFMTEEFTLSLITRIFGVDIVVLSNNYASSLFCLDELAYTLECRERKNLLVLPIFYNLNPSHVRHQKGSYDEALAKHARRFQHNPEKLHKWKMALRQVADLSGF</sequence>
<dbReference type="AlphaFoldDB" id="A0A0R0IMV1"/>
<evidence type="ECO:0000313" key="4">
    <source>
        <dbReference type="EnsemblPlants" id="KRH43594"/>
    </source>
</evidence>
<dbReference type="PROSITE" id="PS50104">
    <property type="entry name" value="TIR"/>
    <property type="match status" value="1"/>
</dbReference>
<dbReference type="Gene3D" id="3.40.50.10140">
    <property type="entry name" value="Toll/interleukin-1 receptor homology (TIR) domain"/>
    <property type="match status" value="1"/>
</dbReference>
<feature type="domain" description="TIR" evidence="2">
    <location>
        <begin position="1"/>
        <end position="125"/>
    </location>
</feature>
<dbReference type="OrthoDB" id="1905256at2759"/>
<evidence type="ECO:0000256" key="1">
    <source>
        <dbReference type="ARBA" id="ARBA00023027"/>
    </source>
</evidence>
<evidence type="ECO:0000313" key="3">
    <source>
        <dbReference type="EMBL" id="KRH43594.1"/>
    </source>
</evidence>
<organism evidence="3">
    <name type="scientific">Glycine max</name>
    <name type="common">Soybean</name>
    <name type="synonym">Glycine hispida</name>
    <dbReference type="NCBI Taxonomy" id="3847"/>
    <lineage>
        <taxon>Eukaryota</taxon>
        <taxon>Viridiplantae</taxon>
        <taxon>Streptophyta</taxon>
        <taxon>Embryophyta</taxon>
        <taxon>Tracheophyta</taxon>
        <taxon>Spermatophyta</taxon>
        <taxon>Magnoliopsida</taxon>
        <taxon>eudicotyledons</taxon>
        <taxon>Gunneridae</taxon>
        <taxon>Pentapetalae</taxon>
        <taxon>rosids</taxon>
        <taxon>fabids</taxon>
        <taxon>Fabales</taxon>
        <taxon>Fabaceae</taxon>
        <taxon>Papilionoideae</taxon>
        <taxon>50 kb inversion clade</taxon>
        <taxon>NPAAA clade</taxon>
        <taxon>indigoferoid/millettioid clade</taxon>
        <taxon>Phaseoleae</taxon>
        <taxon>Glycine</taxon>
        <taxon>Glycine subgen. Soja</taxon>
    </lineage>
</organism>
<proteinExistence type="predicted"/>
<dbReference type="SMART" id="SM00255">
    <property type="entry name" value="TIR"/>
    <property type="match status" value="1"/>
</dbReference>
<dbReference type="PaxDb" id="3847-GLYMA08G16947.1"/>
<dbReference type="SMR" id="A0A0R0IMV1"/>
<dbReference type="PANTHER" id="PTHR32009">
    <property type="entry name" value="TMV RESISTANCE PROTEIN N-LIKE"/>
    <property type="match status" value="1"/>
</dbReference>
<dbReference type="InterPro" id="IPR035897">
    <property type="entry name" value="Toll_tir_struct_dom_sf"/>
</dbReference>
<protein>
    <recommendedName>
        <fullName evidence="2">TIR domain-containing protein</fullName>
    </recommendedName>
</protein>
<keyword evidence="1" id="KW-0520">NAD</keyword>
<dbReference type="OMA" id="LAYTLEC"/>
<dbReference type="InParanoid" id="A0A0R0IMV1"/>